<evidence type="ECO:0000313" key="3">
    <source>
        <dbReference type="Proteomes" id="UP000297241"/>
    </source>
</evidence>
<dbReference type="Gene3D" id="3.40.50.150">
    <property type="entry name" value="Vaccinia Virus protein VP39"/>
    <property type="match status" value="1"/>
</dbReference>
<dbReference type="Pfam" id="PF05050">
    <property type="entry name" value="Methyltransf_21"/>
    <property type="match status" value="1"/>
</dbReference>
<dbReference type="SUPFAM" id="SSF53335">
    <property type="entry name" value="S-adenosyl-L-methionine-dependent methyltransferases"/>
    <property type="match status" value="1"/>
</dbReference>
<reference evidence="2" key="1">
    <citation type="journal article" date="2019" name="PLoS Negl. Trop. Dis.">
        <title>Revisiting the worldwide diversity of Leptospira species in the environment.</title>
        <authorList>
            <person name="Vincent A.T."/>
            <person name="Schiettekatte O."/>
            <person name="Bourhy P."/>
            <person name="Veyrier F.J."/>
            <person name="Picardeau M."/>
        </authorList>
    </citation>
    <scope>NUCLEOTIDE SEQUENCE [LARGE SCALE GENOMIC DNA]</scope>
    <source>
        <strain evidence="2">201601113</strain>
    </source>
</reference>
<comment type="caution">
    <text evidence="2">The sequence shown here is derived from an EMBL/GenBank/DDBJ whole genome shotgun (WGS) entry which is preliminary data.</text>
</comment>
<keyword evidence="2" id="KW-0489">Methyltransferase</keyword>
<dbReference type="EMBL" id="RQHS01000005">
    <property type="protein sequence ID" value="TGN03300.1"/>
    <property type="molecule type" value="Genomic_DNA"/>
</dbReference>
<dbReference type="PANTHER" id="PTHR34203:SF15">
    <property type="entry name" value="SLL1173 PROTEIN"/>
    <property type="match status" value="1"/>
</dbReference>
<dbReference type="PANTHER" id="PTHR34203">
    <property type="entry name" value="METHYLTRANSFERASE, FKBM FAMILY PROTEIN"/>
    <property type="match status" value="1"/>
</dbReference>
<dbReference type="GO" id="GO:0008168">
    <property type="term" value="F:methyltransferase activity"/>
    <property type="evidence" value="ECO:0007669"/>
    <property type="project" value="UniProtKB-KW"/>
</dbReference>
<dbReference type="OrthoDB" id="308810at2"/>
<keyword evidence="3" id="KW-1185">Reference proteome</keyword>
<evidence type="ECO:0000313" key="2">
    <source>
        <dbReference type="EMBL" id="TGN03300.1"/>
    </source>
</evidence>
<evidence type="ECO:0000259" key="1">
    <source>
        <dbReference type="Pfam" id="PF05050"/>
    </source>
</evidence>
<gene>
    <name evidence="2" type="ORF">EHR06_04645</name>
</gene>
<dbReference type="Proteomes" id="UP000297241">
    <property type="component" value="Unassembled WGS sequence"/>
</dbReference>
<dbReference type="NCBIfam" id="TIGR01444">
    <property type="entry name" value="fkbM_fam"/>
    <property type="match status" value="1"/>
</dbReference>
<dbReference type="InterPro" id="IPR006342">
    <property type="entry name" value="FkbM_mtfrase"/>
</dbReference>
<feature type="domain" description="Methyltransferase FkbM" evidence="1">
    <location>
        <begin position="56"/>
        <end position="208"/>
    </location>
</feature>
<dbReference type="AlphaFoldDB" id="A0A4Z1AZD5"/>
<name>A0A4Z1AZD5_9LEPT</name>
<dbReference type="GO" id="GO:0032259">
    <property type="term" value="P:methylation"/>
    <property type="evidence" value="ECO:0007669"/>
    <property type="project" value="UniProtKB-KW"/>
</dbReference>
<organism evidence="2 3">
    <name type="scientific">Leptospira dzoumogneensis</name>
    <dbReference type="NCBI Taxonomy" id="2484904"/>
    <lineage>
        <taxon>Bacteria</taxon>
        <taxon>Pseudomonadati</taxon>
        <taxon>Spirochaetota</taxon>
        <taxon>Spirochaetia</taxon>
        <taxon>Leptospirales</taxon>
        <taxon>Leptospiraceae</taxon>
        <taxon>Leptospira</taxon>
    </lineage>
</organism>
<dbReference type="InterPro" id="IPR052514">
    <property type="entry name" value="SAM-dependent_MTase"/>
</dbReference>
<protein>
    <submittedName>
        <fullName evidence="2">FkbM family methyltransferase</fullName>
    </submittedName>
</protein>
<accession>A0A4Z1AZD5</accession>
<keyword evidence="2" id="KW-0808">Transferase</keyword>
<dbReference type="InterPro" id="IPR029063">
    <property type="entry name" value="SAM-dependent_MTases_sf"/>
</dbReference>
<proteinExistence type="predicted"/>
<sequence length="242" mass="27389">MNTFQKIIRKLEPLEGLIPKQARLPMRYYIQKFIGVYEKELDILSQIVPKAGIAIDVGGNKGIYAYALSKIANEVVCFEPLKECAEYILEYGSSKIIVKQLALSDEVGEFTLYVPIIERRVISTRASLIKPDGDSEARKIQISKLDSFHFPKVDFIKIDTEGSEASVLRGAAGILKKFKPSLLVEIDINRHSEKSFLEVFSYIKEFGYLAYILNSGRLIESVDHLKDGQSKYNFIFLPDNAI</sequence>